<dbReference type="Proteomes" id="UP000537729">
    <property type="component" value="Unassembled WGS sequence"/>
</dbReference>
<comment type="subcellular location">
    <subcellularLocation>
        <location evidence="1">Periplasm</location>
    </subcellularLocation>
</comment>
<dbReference type="PANTHER" id="PTHR39192:SF1">
    <property type="entry name" value="IRON UPTAKE SYSTEM COMPONENT EFEO"/>
    <property type="match status" value="1"/>
</dbReference>
<dbReference type="Pfam" id="PF13473">
    <property type="entry name" value="Cupredoxin_1"/>
    <property type="match status" value="1"/>
</dbReference>
<evidence type="ECO:0000313" key="7">
    <source>
        <dbReference type="EMBL" id="MBI6653328.1"/>
    </source>
</evidence>
<keyword evidence="4" id="KW-1133">Transmembrane helix</keyword>
<reference evidence="7 14" key="4">
    <citation type="submission" date="2020-12" db="EMBL/GenBank/DDBJ databases">
        <title>Comparative genomic insights into the epidemiology and virulence of plant pathogenic Pseudomonads from Turkey.</title>
        <authorList>
            <person name="Dillon M."/>
            <person name="Ruiz-Bedoya T."/>
            <person name="Bendalovic-Torma C."/>
            <person name="Guttman K.M."/>
            <person name="Kwak H."/>
            <person name="Middleton M.A."/>
            <person name="Wang P.W."/>
            <person name="Horuz S."/>
            <person name="Aysan Y."/>
            <person name="Guttman D.S."/>
        </authorList>
    </citation>
    <scope>NUCLEOTIDE SEQUENCE [LARGE SCALE GENOMIC DNA]</scope>
    <source>
        <strain evidence="7 14">S4_EA_3a</strain>
    </source>
</reference>
<keyword evidence="3" id="KW-0732">Signal</keyword>
<dbReference type="Proteomes" id="UP000552560">
    <property type="component" value="Unassembled WGS sequence"/>
</dbReference>
<dbReference type="OrthoDB" id="7348379at2"/>
<evidence type="ECO:0000256" key="2">
    <source>
        <dbReference type="ARBA" id="ARBA00005989"/>
    </source>
</evidence>
<dbReference type="EMBL" id="JAAQWE010000003">
    <property type="protein sequence ID" value="NMX95737.1"/>
    <property type="molecule type" value="Genomic_DNA"/>
</dbReference>
<gene>
    <name evidence="8" type="primary">efeO</name>
    <name evidence="10" type="ORF">E4167_25870</name>
    <name evidence="9" type="ORF">HBO38_31805</name>
    <name evidence="8" type="ORF">HBO43_03925</name>
    <name evidence="7" type="ORF">YA0849_30655</name>
</gene>
<dbReference type="Proteomes" id="UP000614123">
    <property type="component" value="Unassembled WGS sequence"/>
</dbReference>
<evidence type="ECO:0000313" key="14">
    <source>
        <dbReference type="Proteomes" id="UP000614123"/>
    </source>
</evidence>
<dbReference type="NCBIfam" id="NF041757">
    <property type="entry name" value="EfeO"/>
    <property type="match status" value="1"/>
</dbReference>
<dbReference type="RefSeq" id="WP_017847275.1">
    <property type="nucleotide sequence ID" value="NZ_CP039631.3"/>
</dbReference>
<protein>
    <submittedName>
        <fullName evidence="8">Iron uptake system protein EfeO</fullName>
    </submittedName>
</protein>
<dbReference type="InterPro" id="IPR028096">
    <property type="entry name" value="EfeO_Cupredoxin"/>
</dbReference>
<evidence type="ECO:0000256" key="1">
    <source>
        <dbReference type="ARBA" id="ARBA00004418"/>
    </source>
</evidence>
<feature type="domain" description="Imelysin-like" evidence="5">
    <location>
        <begin position="159"/>
        <end position="380"/>
    </location>
</feature>
<dbReference type="EMBL" id="JAEILD010000206">
    <property type="protein sequence ID" value="MBI6653328.1"/>
    <property type="molecule type" value="Genomic_DNA"/>
</dbReference>
<evidence type="ECO:0000256" key="3">
    <source>
        <dbReference type="ARBA" id="ARBA00022729"/>
    </source>
</evidence>
<evidence type="ECO:0000313" key="10">
    <source>
        <dbReference type="EMBL" id="QCG67662.1"/>
    </source>
</evidence>
<reference evidence="12 13" key="2">
    <citation type="journal article" date="2020" name="Front. Microbiol.">
        <title>Genetic Organization of the aprX-lipA2 Operon Affects the Proteolytic Potential of Pseudomonas Species in Milk.</title>
        <authorList>
            <person name="Maier C."/>
            <person name="Huptas C."/>
            <person name="von Neubeck M."/>
            <person name="Scherer S."/>
            <person name="Wenning M."/>
            <person name="Lucking G."/>
        </authorList>
    </citation>
    <scope>NUCLEOTIDE SEQUENCE [LARGE SCALE GENOMIC DNA]</scope>
    <source>
        <strain evidence="9 12">DSM 16272</strain>
        <strain evidence="8 13">WS 4671</strain>
    </source>
</reference>
<evidence type="ECO:0000259" key="5">
    <source>
        <dbReference type="Pfam" id="PF09375"/>
    </source>
</evidence>
<dbReference type="InterPro" id="IPR050894">
    <property type="entry name" value="EfeM/EfeO_iron_uptake"/>
</dbReference>
<comment type="similarity">
    <text evidence="2">Belongs to the EfeM/EfeO family.</text>
</comment>
<reference evidence="10" key="3">
    <citation type="submission" date="2020-01" db="EMBL/GenBank/DDBJ databases">
        <title>Complete genome sequence of Pseudomonas veronii strain PVy, a versatile degrader capable of using multiple contaminants as sole carbon sources.</title>
        <authorList>
            <person name="Lopez-Echartea E."/>
            <person name="Ridl J."/>
            <person name="Pajer P."/>
            <person name="Strejcek M."/>
            <person name="Suman J."/>
            <person name="Uhlik O."/>
        </authorList>
    </citation>
    <scope>NUCLEOTIDE SEQUENCE</scope>
    <source>
        <strain evidence="10">Pvy</strain>
    </source>
</reference>
<dbReference type="Proteomes" id="UP000298274">
    <property type="component" value="Chromosome"/>
</dbReference>
<evidence type="ECO:0000313" key="13">
    <source>
        <dbReference type="Proteomes" id="UP000552560"/>
    </source>
</evidence>
<dbReference type="NCBIfam" id="NF007697">
    <property type="entry name" value="PRK10378.1"/>
    <property type="match status" value="1"/>
</dbReference>
<feature type="domain" description="EfeO-type cupredoxin-like" evidence="6">
    <location>
        <begin position="38"/>
        <end position="133"/>
    </location>
</feature>
<evidence type="ECO:0000313" key="11">
    <source>
        <dbReference type="Proteomes" id="UP000298274"/>
    </source>
</evidence>
<dbReference type="InterPro" id="IPR034981">
    <property type="entry name" value="Imelysin-like_EfeO/Algp7"/>
</dbReference>
<feature type="transmembrane region" description="Helical" evidence="4">
    <location>
        <begin position="14"/>
        <end position="36"/>
    </location>
</feature>
<sequence>MSNPTPQPASPPRALRWAVAGSAVVMIAAGGLFYYASQLAATKRQTHQDETVVTIHGHACEPNALTVAAGRASFRIINRSDRAVEWEILDGVLVVEERENIAPGLSQVINANLLPGDYAITCGLLSNPRGTLHVTPTAASDAQAKAKPSMVAFIGPLSEFRVYLSSQASALIKATTALQQAIDAGDLAQAQALYVPAREAYQRLAAASQRLAQLDNAINARADYFEKREQDPAFSGFHRLEYGLFQQRSLDGLAPLAQRLVSDVGTLKQQLLAQSLPPEQLVSIVVRNLNSLADVRAVSGEEERYSHIDLNGFAANLDAARKVVDLMRPLLSKSAADLLPNIDTALAAFETALDGLKVDGQFSRYDRVTADQRKQIADKAKVLAAALDGIDPALGLSGLQ</sequence>
<organism evidence="8 13">
    <name type="scientific">Pseudomonas veronii</name>
    <dbReference type="NCBI Taxonomy" id="76761"/>
    <lineage>
        <taxon>Bacteria</taxon>
        <taxon>Pseudomonadati</taxon>
        <taxon>Pseudomonadota</taxon>
        <taxon>Gammaproteobacteria</taxon>
        <taxon>Pseudomonadales</taxon>
        <taxon>Pseudomonadaceae</taxon>
        <taxon>Pseudomonas</taxon>
    </lineage>
</organism>
<dbReference type="GO" id="GO:0042597">
    <property type="term" value="C:periplasmic space"/>
    <property type="evidence" value="ECO:0007669"/>
    <property type="project" value="UniProtKB-SubCell"/>
</dbReference>
<evidence type="ECO:0000259" key="6">
    <source>
        <dbReference type="Pfam" id="PF13473"/>
    </source>
</evidence>
<evidence type="ECO:0000313" key="8">
    <source>
        <dbReference type="EMBL" id="NMX95737.1"/>
    </source>
</evidence>
<keyword evidence="4" id="KW-0472">Membrane</keyword>
<evidence type="ECO:0000313" key="12">
    <source>
        <dbReference type="Proteomes" id="UP000537729"/>
    </source>
</evidence>
<reference evidence="11" key="1">
    <citation type="submission" date="2019-04" db="EMBL/GenBank/DDBJ databases">
        <title>Complete genome sequence of Pseudomonas veronii strain PVy, a versatile degrader capable of using multiple contaminants as sole carbon sources.</title>
        <authorList>
            <person name="Lopez-Echartea E."/>
            <person name="Ridl J."/>
            <person name="Pajer P."/>
            <person name="Strejcek M."/>
            <person name="Suman J."/>
            <person name="Uhlik O."/>
        </authorList>
    </citation>
    <scope>NUCLEOTIDE SEQUENCE [LARGE SCALE GENOMIC DNA]</scope>
    <source>
        <strain evidence="11">Pvy</strain>
    </source>
</reference>
<proteinExistence type="inferred from homology"/>
<dbReference type="InterPro" id="IPR053377">
    <property type="entry name" value="Iron_uptake_EfeM/EfeO"/>
</dbReference>
<dbReference type="EMBL" id="CP039631">
    <property type="protein sequence ID" value="QCG67662.1"/>
    <property type="molecule type" value="Genomic_DNA"/>
</dbReference>
<name>A0A0R3A929_PSEVE</name>
<keyword evidence="14" id="KW-1185">Reference proteome</keyword>
<accession>A0A0R3A929</accession>
<dbReference type="EMBL" id="JAAQWG010000073">
    <property type="protein sequence ID" value="NMY12951.1"/>
    <property type="molecule type" value="Genomic_DNA"/>
</dbReference>
<dbReference type="PANTHER" id="PTHR39192">
    <property type="entry name" value="IRON UPTAKE SYSTEM COMPONENT EFEO"/>
    <property type="match status" value="1"/>
</dbReference>
<dbReference type="InterPro" id="IPR018976">
    <property type="entry name" value="Imelysin-like"/>
</dbReference>
<dbReference type="AlphaFoldDB" id="A0A0R3A929"/>
<evidence type="ECO:0000313" key="9">
    <source>
        <dbReference type="EMBL" id="NMY12951.1"/>
    </source>
</evidence>
<dbReference type="CDD" id="cd14656">
    <property type="entry name" value="Imelysin-like_EfeO"/>
    <property type="match status" value="1"/>
</dbReference>
<dbReference type="InterPro" id="IPR038352">
    <property type="entry name" value="Imelysin_sf"/>
</dbReference>
<dbReference type="Pfam" id="PF09375">
    <property type="entry name" value="Peptidase_M75"/>
    <property type="match status" value="1"/>
</dbReference>
<dbReference type="Gene3D" id="1.20.1420.20">
    <property type="entry name" value="M75 peptidase, HXXE motif"/>
    <property type="match status" value="1"/>
</dbReference>
<evidence type="ECO:0000256" key="4">
    <source>
        <dbReference type="SAM" id="Phobius"/>
    </source>
</evidence>
<keyword evidence="4" id="KW-0812">Transmembrane</keyword>